<feature type="compositionally biased region" description="Pro residues" evidence="1">
    <location>
        <begin position="134"/>
        <end position="144"/>
    </location>
</feature>
<feature type="compositionally biased region" description="Basic residues" evidence="1">
    <location>
        <begin position="21"/>
        <end position="34"/>
    </location>
</feature>
<evidence type="ECO:0000313" key="3">
    <source>
        <dbReference type="Proteomes" id="UP000092600"/>
    </source>
</evidence>
<name>A0A199UZ91_ANACO</name>
<proteinExistence type="predicted"/>
<evidence type="ECO:0000256" key="1">
    <source>
        <dbReference type="SAM" id="MobiDB-lite"/>
    </source>
</evidence>
<protein>
    <submittedName>
        <fullName evidence="2">Uncharacterized protein</fullName>
    </submittedName>
</protein>
<dbReference type="Proteomes" id="UP000092600">
    <property type="component" value="Unassembled WGS sequence"/>
</dbReference>
<comment type="caution">
    <text evidence="2">The sequence shown here is derived from an EMBL/GenBank/DDBJ whole genome shotgun (WGS) entry which is preliminary data.</text>
</comment>
<feature type="compositionally biased region" description="Polar residues" evidence="1">
    <location>
        <begin position="1"/>
        <end position="17"/>
    </location>
</feature>
<feature type="compositionally biased region" description="Acidic residues" evidence="1">
    <location>
        <begin position="55"/>
        <end position="64"/>
    </location>
</feature>
<sequence length="171" mass="18920">MTSTFQLAMTMTKTRNAAGTRHMRTKAGKGMGRRRALERAEAEEGGELEEHAEAIEEVGGGDDVVEAHEGDAEDDEAGEEDADPGGVEEGGAAGEEAREEAQVRHAHQLERAAAQLSLVEPDRRQHRPGLDPVLEPPPRDPPCPRVRFRFYKERRRELHRLAQTRNALALT</sequence>
<organism evidence="2 3">
    <name type="scientific">Ananas comosus</name>
    <name type="common">Pineapple</name>
    <name type="synonym">Ananas ananas</name>
    <dbReference type="NCBI Taxonomy" id="4615"/>
    <lineage>
        <taxon>Eukaryota</taxon>
        <taxon>Viridiplantae</taxon>
        <taxon>Streptophyta</taxon>
        <taxon>Embryophyta</taxon>
        <taxon>Tracheophyta</taxon>
        <taxon>Spermatophyta</taxon>
        <taxon>Magnoliopsida</taxon>
        <taxon>Liliopsida</taxon>
        <taxon>Poales</taxon>
        <taxon>Bromeliaceae</taxon>
        <taxon>Bromelioideae</taxon>
        <taxon>Ananas</taxon>
    </lineage>
</organism>
<feature type="compositionally biased region" description="Basic and acidic residues" evidence="1">
    <location>
        <begin position="95"/>
        <end position="110"/>
    </location>
</feature>
<gene>
    <name evidence="2" type="ORF">ACMD2_22825</name>
</gene>
<dbReference type="AlphaFoldDB" id="A0A199UZ91"/>
<feature type="compositionally biased region" description="Acidic residues" evidence="1">
    <location>
        <begin position="71"/>
        <end position="83"/>
    </location>
</feature>
<reference evidence="2 3" key="1">
    <citation type="journal article" date="2016" name="DNA Res.">
        <title>The draft genome of MD-2 pineapple using hybrid error correction of long reads.</title>
        <authorList>
            <person name="Redwan R.M."/>
            <person name="Saidin A."/>
            <person name="Kumar S.V."/>
        </authorList>
    </citation>
    <scope>NUCLEOTIDE SEQUENCE [LARGE SCALE GENOMIC DNA]</scope>
    <source>
        <strain evidence="3">cv. MD2</strain>
        <tissue evidence="2">Leaf</tissue>
    </source>
</reference>
<accession>A0A199UZ91</accession>
<feature type="region of interest" description="Disordered" evidence="1">
    <location>
        <begin position="1"/>
        <end position="145"/>
    </location>
</feature>
<dbReference type="EMBL" id="LSRQ01004075">
    <property type="protein sequence ID" value="OAY70099.1"/>
    <property type="molecule type" value="Genomic_DNA"/>
</dbReference>
<evidence type="ECO:0000313" key="2">
    <source>
        <dbReference type="EMBL" id="OAY70099.1"/>
    </source>
</evidence>
<feature type="compositionally biased region" description="Basic and acidic residues" evidence="1">
    <location>
        <begin position="35"/>
        <end position="54"/>
    </location>
</feature>